<evidence type="ECO:0000313" key="1">
    <source>
        <dbReference type="EMBL" id="KFG47158.1"/>
    </source>
</evidence>
<dbReference type="EMBL" id="AHZU02000222">
    <property type="protein sequence ID" value="KFG47158.1"/>
    <property type="molecule type" value="Genomic_DNA"/>
</dbReference>
<proteinExistence type="predicted"/>
<evidence type="ECO:0000313" key="2">
    <source>
        <dbReference type="Proteomes" id="UP000028837"/>
    </source>
</evidence>
<dbReference type="VEuPathDB" id="ToxoDB:TGDOM2_245450"/>
<protein>
    <submittedName>
        <fullName evidence="1">Uncharacterized protein</fullName>
    </submittedName>
</protein>
<dbReference type="OrthoDB" id="409663at2759"/>
<reference evidence="1 2" key="1">
    <citation type="submission" date="2014-02" db="EMBL/GenBank/DDBJ databases">
        <authorList>
            <person name="Sibley D."/>
            <person name="Venepally P."/>
            <person name="Karamycheva S."/>
            <person name="Hadjithomas M."/>
            <person name="Khan A."/>
            <person name="Brunk B."/>
            <person name="Roos D."/>
            <person name="Caler E."/>
            <person name="Lorenzi H."/>
        </authorList>
    </citation>
    <scope>NUCLEOTIDE SEQUENCE [LARGE SCALE GENOMIC DNA]</scope>
    <source>
        <strain evidence="1 2">GAB2-2007-GAL-DOM2</strain>
    </source>
</reference>
<gene>
    <name evidence="1" type="ORF">TGDOM2_245450</name>
</gene>
<organism evidence="1 2">
    <name type="scientific">Toxoplasma gondii GAB2-2007-GAL-DOM2</name>
    <dbReference type="NCBI Taxonomy" id="1130820"/>
    <lineage>
        <taxon>Eukaryota</taxon>
        <taxon>Sar</taxon>
        <taxon>Alveolata</taxon>
        <taxon>Apicomplexa</taxon>
        <taxon>Conoidasida</taxon>
        <taxon>Coccidia</taxon>
        <taxon>Eucoccidiorida</taxon>
        <taxon>Eimeriorina</taxon>
        <taxon>Sarcocystidae</taxon>
        <taxon>Toxoplasma</taxon>
    </lineage>
</organism>
<comment type="caution">
    <text evidence="1">The sequence shown here is derived from an EMBL/GenBank/DDBJ whole genome shotgun (WGS) entry which is preliminary data.</text>
</comment>
<dbReference type="AlphaFoldDB" id="A0A086KRZ0"/>
<dbReference type="SMR" id="A0A086KRZ0"/>
<dbReference type="Proteomes" id="UP000028837">
    <property type="component" value="Unassembled WGS sequence"/>
</dbReference>
<name>A0A086KRZ0_TOXGO</name>
<accession>A0A086KRZ0</accession>
<sequence>MLNFIPKRCPSVSLLFGKRPVQRIEVGQARHQLEIPVETIEKIYEGVDSRLEYHNKDYNAMKWKDFMKLKLDAYHLLEASQSETAAKSALSDLNWFSDLADIYSGQQTMAEMDVALKAQGEQKLSYPIQGKNIK</sequence>